<feature type="domain" description="Glycosyltransferase subfamily 4-like N-terminal" evidence="2">
    <location>
        <begin position="20"/>
        <end position="117"/>
    </location>
</feature>
<dbReference type="InterPro" id="IPR028098">
    <property type="entry name" value="Glyco_trans_4-like_N"/>
</dbReference>
<dbReference type="PANTHER" id="PTHR12526">
    <property type="entry name" value="GLYCOSYLTRANSFERASE"/>
    <property type="match status" value="1"/>
</dbReference>
<keyword evidence="3" id="KW-0808">Transferase</keyword>
<organism evidence="3">
    <name type="scientific">uncultured Acetothermia bacterium</name>
    <dbReference type="NCBI Taxonomy" id="236499"/>
    <lineage>
        <taxon>Bacteria</taxon>
        <taxon>Candidatus Bipolaricaulota</taxon>
        <taxon>environmental samples</taxon>
    </lineage>
</organism>
<dbReference type="Gene3D" id="3.40.50.2000">
    <property type="entry name" value="Glycogen Phosphorylase B"/>
    <property type="match status" value="2"/>
</dbReference>
<evidence type="ECO:0000313" key="3">
    <source>
        <dbReference type="EMBL" id="BAL55461.1"/>
    </source>
</evidence>
<accession>H5SH25</accession>
<dbReference type="Pfam" id="PF00534">
    <property type="entry name" value="Glycos_transf_1"/>
    <property type="match status" value="1"/>
</dbReference>
<dbReference type="Pfam" id="PF13579">
    <property type="entry name" value="Glyco_trans_4_4"/>
    <property type="match status" value="1"/>
</dbReference>
<dbReference type="AlphaFoldDB" id="H5SH25"/>
<dbReference type="GO" id="GO:0016757">
    <property type="term" value="F:glycosyltransferase activity"/>
    <property type="evidence" value="ECO:0007669"/>
    <property type="project" value="InterPro"/>
</dbReference>
<protein>
    <submittedName>
        <fullName evidence="3">Glycosyl transferase family protein</fullName>
    </submittedName>
</protein>
<gene>
    <name evidence="3" type="ORF">HGMM_F27H04C19</name>
</gene>
<evidence type="ECO:0000259" key="1">
    <source>
        <dbReference type="Pfam" id="PF00534"/>
    </source>
</evidence>
<feature type="domain" description="Glycosyl transferase family 1" evidence="1">
    <location>
        <begin position="133"/>
        <end position="285"/>
    </location>
</feature>
<reference evidence="3" key="1">
    <citation type="journal article" date="2005" name="Environ. Microbiol.">
        <title>Genetic and functional properties of uncultivated thermophilic crenarchaeotes from a subsurface gold mine as revealed by analysis of genome fragments.</title>
        <authorList>
            <person name="Nunoura T."/>
            <person name="Hirayama H."/>
            <person name="Takami H."/>
            <person name="Oida H."/>
            <person name="Nishi S."/>
            <person name="Shimamura S."/>
            <person name="Suzuki Y."/>
            <person name="Inagaki F."/>
            <person name="Takai K."/>
            <person name="Nealson K.H."/>
            <person name="Horikoshi K."/>
        </authorList>
    </citation>
    <scope>NUCLEOTIDE SEQUENCE</scope>
</reference>
<dbReference type="InterPro" id="IPR001296">
    <property type="entry name" value="Glyco_trans_1"/>
</dbReference>
<sequence>MRAQFRGKYGGGIQNLYGILRWSLWLFHVHCKLRPKVIHAYDFDTIIPALIARSFIKCKVVYDIADWYAASRRVGWLGPLLARAERLACRKADLVIIAHEARLQQIGFVPQKLLVLYNVPQDRYEVVSQAGRHDYFVYVGVLQPDRGLKQIITSVSNLGVKLIIGGFGPEEIYCKTMASMQENIEFLGKIPYEQTLKLEASALAILALYDPAWPNNRLAAPNKLYEAMMLGRPLITTRETLVGQFVEQEKIGIAVTYGDIQELTEALKRLRDNPEEGEEMGRRARTLYETRYSFSKQCEKLIEAYRELCPTCF</sequence>
<name>H5SH25_9BACT</name>
<evidence type="ECO:0000259" key="2">
    <source>
        <dbReference type="Pfam" id="PF13579"/>
    </source>
</evidence>
<reference evidence="3" key="2">
    <citation type="journal article" date="2012" name="PLoS ONE">
        <title>A Deeply Branching Thermophilic Bacterium with an Ancient Acetyl-CoA Pathway Dominates a Subsurface Ecosystem.</title>
        <authorList>
            <person name="Takami H."/>
            <person name="Noguchi H."/>
            <person name="Takaki Y."/>
            <person name="Uchiyama I."/>
            <person name="Toyoda A."/>
            <person name="Nishi S."/>
            <person name="Chee G.-J."/>
            <person name="Arai W."/>
            <person name="Nunoura T."/>
            <person name="Itoh T."/>
            <person name="Hattori M."/>
            <person name="Takai K."/>
        </authorList>
    </citation>
    <scope>NUCLEOTIDE SEQUENCE</scope>
</reference>
<dbReference type="EMBL" id="AP011718">
    <property type="protein sequence ID" value="BAL55461.1"/>
    <property type="molecule type" value="Genomic_DNA"/>
</dbReference>
<proteinExistence type="predicted"/>
<dbReference type="SUPFAM" id="SSF53756">
    <property type="entry name" value="UDP-Glycosyltransferase/glycogen phosphorylase"/>
    <property type="match status" value="1"/>
</dbReference>